<comment type="caution">
    <text evidence="1">The sequence shown here is derived from an EMBL/GenBank/DDBJ whole genome shotgun (WGS) entry which is preliminary data.</text>
</comment>
<reference evidence="1" key="1">
    <citation type="submission" date="2019-08" db="EMBL/GenBank/DDBJ databases">
        <authorList>
            <person name="Kucharzyk K."/>
            <person name="Murdoch R.W."/>
            <person name="Higgins S."/>
            <person name="Loffler F."/>
        </authorList>
    </citation>
    <scope>NUCLEOTIDE SEQUENCE</scope>
</reference>
<dbReference type="AlphaFoldDB" id="A0A644TUL6"/>
<organism evidence="1">
    <name type="scientific">bioreactor metagenome</name>
    <dbReference type="NCBI Taxonomy" id="1076179"/>
    <lineage>
        <taxon>unclassified sequences</taxon>
        <taxon>metagenomes</taxon>
        <taxon>ecological metagenomes</taxon>
    </lineage>
</organism>
<name>A0A644TUL6_9ZZZZ</name>
<protein>
    <submittedName>
        <fullName evidence="1">Uncharacterized protein</fullName>
    </submittedName>
</protein>
<sequence>MFACLSLSAQDLIVRKNPKAEITCKIVEIGEDLVYYSANLGGEERRFSIDKNNIVYIKFANGEVLKMEDSMFGQNHYQDNTNNAIKFNFLAPIMGFSEFDYERSIKPGQSWTAGLGIIGLGFETFGVEAIGVSFSAGYRFYRSPDYYVRNMKYAHLLKGSYIMPKIKLSLINTELEYYNYQYDYYNYNGIDPLFESREENIASINLMITGGKQWVFANRFLIDLNFGLGYSFSNMNEDSYDYYEVGLLYGVGTHFTYSSSLKIGYLFYDKKQPKVIIPQ</sequence>
<dbReference type="EMBL" id="VSSQ01000050">
    <property type="protein sequence ID" value="MPL69952.1"/>
    <property type="molecule type" value="Genomic_DNA"/>
</dbReference>
<evidence type="ECO:0000313" key="1">
    <source>
        <dbReference type="EMBL" id="MPL69952.1"/>
    </source>
</evidence>
<gene>
    <name evidence="1" type="ORF">SDC9_15703</name>
</gene>
<proteinExistence type="predicted"/>
<accession>A0A644TUL6</accession>